<dbReference type="Pfam" id="PF00271">
    <property type="entry name" value="Helicase_C"/>
    <property type="match status" value="1"/>
</dbReference>
<name>A0A3S4T6G5_9BACT</name>
<dbReference type="InterPro" id="IPR005580">
    <property type="entry name" value="DbpA/CsdA_RNA-bd_dom"/>
</dbReference>
<comment type="similarity">
    <text evidence="5">Belongs to the DEAD box helicase family.</text>
</comment>
<keyword evidence="2 8" id="KW-0378">Hydrolase</keyword>
<protein>
    <submittedName>
        <fullName evidence="8">ATP-dependent RNA helicase dbpA</fullName>
        <ecNumber evidence="8">3.6.4.13</ecNumber>
    </submittedName>
</protein>
<dbReference type="CDD" id="cd18787">
    <property type="entry name" value="SF2_C_DEAD"/>
    <property type="match status" value="1"/>
</dbReference>
<keyword evidence="4" id="KW-0067">ATP-binding</keyword>
<dbReference type="PANTHER" id="PTHR47959">
    <property type="entry name" value="ATP-DEPENDENT RNA HELICASE RHLE-RELATED"/>
    <property type="match status" value="1"/>
</dbReference>
<dbReference type="Proteomes" id="UP000274578">
    <property type="component" value="Chromosome 1"/>
</dbReference>
<dbReference type="InterPro" id="IPR050079">
    <property type="entry name" value="DEAD_box_RNA_helicase"/>
</dbReference>
<dbReference type="PANTHER" id="PTHR47959:SF1">
    <property type="entry name" value="ATP-DEPENDENT RNA HELICASE DBPA"/>
    <property type="match status" value="1"/>
</dbReference>
<dbReference type="GO" id="GO:0003676">
    <property type="term" value="F:nucleic acid binding"/>
    <property type="evidence" value="ECO:0007669"/>
    <property type="project" value="InterPro"/>
</dbReference>
<organism evidence="8 9">
    <name type="scientific">Segatella oris</name>
    <dbReference type="NCBI Taxonomy" id="28135"/>
    <lineage>
        <taxon>Bacteria</taxon>
        <taxon>Pseudomonadati</taxon>
        <taxon>Bacteroidota</taxon>
        <taxon>Bacteroidia</taxon>
        <taxon>Bacteroidales</taxon>
        <taxon>Prevotellaceae</taxon>
        <taxon>Segatella</taxon>
    </lineage>
</organism>
<dbReference type="RefSeq" id="WP_018919236.1">
    <property type="nucleotide sequence ID" value="NZ_LR134384.1"/>
</dbReference>
<dbReference type="PROSITE" id="PS51194">
    <property type="entry name" value="HELICASE_CTER"/>
    <property type="match status" value="1"/>
</dbReference>
<feature type="domain" description="Helicase C-terminal" evidence="7">
    <location>
        <begin position="219"/>
        <end position="369"/>
    </location>
</feature>
<evidence type="ECO:0000313" key="9">
    <source>
        <dbReference type="Proteomes" id="UP000274578"/>
    </source>
</evidence>
<dbReference type="SMART" id="SM00490">
    <property type="entry name" value="HELICc"/>
    <property type="match status" value="1"/>
</dbReference>
<proteinExistence type="inferred from homology"/>
<keyword evidence="3 8" id="KW-0347">Helicase</keyword>
<evidence type="ECO:0000256" key="3">
    <source>
        <dbReference type="ARBA" id="ARBA00022806"/>
    </source>
</evidence>
<evidence type="ECO:0000256" key="2">
    <source>
        <dbReference type="ARBA" id="ARBA00022801"/>
    </source>
</evidence>
<dbReference type="InterPro" id="IPR012677">
    <property type="entry name" value="Nucleotide-bd_a/b_plait_sf"/>
</dbReference>
<evidence type="ECO:0000259" key="7">
    <source>
        <dbReference type="PROSITE" id="PS51194"/>
    </source>
</evidence>
<dbReference type="KEGG" id="poc:NCTC13071_01882"/>
<dbReference type="Gene3D" id="3.40.50.300">
    <property type="entry name" value="P-loop containing nucleotide triphosphate hydrolases"/>
    <property type="match status" value="2"/>
</dbReference>
<dbReference type="CDD" id="cd00268">
    <property type="entry name" value="DEADc"/>
    <property type="match status" value="1"/>
</dbReference>
<dbReference type="InterPro" id="IPR011545">
    <property type="entry name" value="DEAD/DEAH_box_helicase_dom"/>
</dbReference>
<reference evidence="8 9" key="1">
    <citation type="submission" date="2018-12" db="EMBL/GenBank/DDBJ databases">
        <authorList>
            <consortium name="Pathogen Informatics"/>
        </authorList>
    </citation>
    <scope>NUCLEOTIDE SEQUENCE [LARGE SCALE GENOMIC DNA]</scope>
    <source>
        <strain evidence="8 9">NCTC13071</strain>
    </source>
</reference>
<dbReference type="GO" id="GO:0005524">
    <property type="term" value="F:ATP binding"/>
    <property type="evidence" value="ECO:0007669"/>
    <property type="project" value="UniProtKB-KW"/>
</dbReference>
<evidence type="ECO:0000313" key="8">
    <source>
        <dbReference type="EMBL" id="VEH15867.1"/>
    </source>
</evidence>
<dbReference type="Pfam" id="PF03880">
    <property type="entry name" value="DbpA"/>
    <property type="match status" value="1"/>
</dbReference>
<accession>A0A3S4T6G5</accession>
<dbReference type="SMART" id="SM00487">
    <property type="entry name" value="DEXDc"/>
    <property type="match status" value="1"/>
</dbReference>
<dbReference type="GeneID" id="85012673"/>
<dbReference type="EC" id="3.6.4.13" evidence="8"/>
<dbReference type="GO" id="GO:0003724">
    <property type="term" value="F:RNA helicase activity"/>
    <property type="evidence" value="ECO:0007669"/>
    <property type="project" value="UniProtKB-EC"/>
</dbReference>
<dbReference type="Pfam" id="PF00270">
    <property type="entry name" value="DEAD"/>
    <property type="match status" value="1"/>
</dbReference>
<dbReference type="GO" id="GO:0016787">
    <property type="term" value="F:hydrolase activity"/>
    <property type="evidence" value="ECO:0007669"/>
    <property type="project" value="UniProtKB-KW"/>
</dbReference>
<dbReference type="CDD" id="cd12252">
    <property type="entry name" value="RRM_DbpA"/>
    <property type="match status" value="1"/>
</dbReference>
<dbReference type="SUPFAM" id="SSF52540">
    <property type="entry name" value="P-loop containing nucleoside triphosphate hydrolases"/>
    <property type="match status" value="1"/>
</dbReference>
<dbReference type="PROSITE" id="PS51192">
    <property type="entry name" value="HELICASE_ATP_BIND_1"/>
    <property type="match status" value="1"/>
</dbReference>
<feature type="domain" description="Helicase ATP-binding" evidence="6">
    <location>
        <begin position="23"/>
        <end position="192"/>
    </location>
</feature>
<dbReference type="AlphaFoldDB" id="A0A3S4T6G5"/>
<evidence type="ECO:0000259" key="6">
    <source>
        <dbReference type="PROSITE" id="PS51192"/>
    </source>
</evidence>
<dbReference type="InterPro" id="IPR027417">
    <property type="entry name" value="P-loop_NTPase"/>
</dbReference>
<evidence type="ECO:0000256" key="1">
    <source>
        <dbReference type="ARBA" id="ARBA00022741"/>
    </source>
</evidence>
<dbReference type="Gene3D" id="3.30.70.330">
    <property type="match status" value="1"/>
</dbReference>
<evidence type="ECO:0000256" key="4">
    <source>
        <dbReference type="ARBA" id="ARBA00022840"/>
    </source>
</evidence>
<evidence type="ECO:0000256" key="5">
    <source>
        <dbReference type="ARBA" id="ARBA00038437"/>
    </source>
</evidence>
<dbReference type="EMBL" id="LR134384">
    <property type="protein sequence ID" value="VEH15867.1"/>
    <property type="molecule type" value="Genomic_DNA"/>
</dbReference>
<dbReference type="InterPro" id="IPR001650">
    <property type="entry name" value="Helicase_C-like"/>
</dbReference>
<keyword evidence="1" id="KW-0547">Nucleotide-binding</keyword>
<dbReference type="InterPro" id="IPR014001">
    <property type="entry name" value="Helicase_ATP-bd"/>
</dbReference>
<dbReference type="InterPro" id="IPR044742">
    <property type="entry name" value="DEAD/DEAH_RhlB"/>
</dbReference>
<sequence>MKIENIIHKLGILLNEMQQAAMEAMLNGKDNMIVLSPTGSGKTLSYLLPLTQLLDAQSDEVQAVVVVPGRELALQSATVLKDMGSGLRGMACYGGRAAMDEHRRLREVKPQIVFATPGRLNDHLDKGNLLASDIRFLILDEFDKCLEMGFHDEMQALMSKVPKEVRSILLSATPAEELGDQKIVNSCFKVLNFLPEAEQVPDRVHIYKVESPTKDKLETLQQLLLSFGGQSTIVFLNYRDSVERTANFLIEAGFSVSFFHGGMEQKQREAALYCFSNGSANILVSTDLASRGLDIPDIDNIVHYHIPESEDGYIHRVGRTARWDKQGRAFFILNSQEQIPAYVDAEVEDYAVSDAPLCPALPRNITLYIGKGKKDKVSKADIVGFLCKKGGLRADEIGRIDVNDRYAYAAVARDKAKQVLRLTKGEKIKGIRTVVEEVR</sequence>
<gene>
    <name evidence="8" type="primary">dbpA</name>
    <name evidence="8" type="ORF">NCTC13071_01882</name>
</gene>
<dbReference type="GO" id="GO:0005829">
    <property type="term" value="C:cytosol"/>
    <property type="evidence" value="ECO:0007669"/>
    <property type="project" value="TreeGrafter"/>
</dbReference>